<feature type="transmembrane region" description="Helical" evidence="6">
    <location>
        <begin position="530"/>
        <end position="550"/>
    </location>
</feature>
<evidence type="ECO:0000313" key="9">
    <source>
        <dbReference type="Proteomes" id="UP000613840"/>
    </source>
</evidence>
<feature type="transmembrane region" description="Helical" evidence="6">
    <location>
        <begin position="602"/>
        <end position="622"/>
    </location>
</feature>
<dbReference type="InterPro" id="IPR017500">
    <property type="entry name" value="Phage_infect_YhgE_N"/>
</dbReference>
<dbReference type="Proteomes" id="UP000613840">
    <property type="component" value="Unassembled WGS sequence"/>
</dbReference>
<keyword evidence="3 6" id="KW-1133">Transmembrane helix</keyword>
<dbReference type="NCBIfam" id="TIGR03062">
    <property type="entry name" value="pip_yhgE_Cterm"/>
    <property type="match status" value="1"/>
</dbReference>
<feature type="transmembrane region" description="Helical" evidence="6">
    <location>
        <begin position="690"/>
        <end position="709"/>
    </location>
</feature>
<comment type="subcellular location">
    <subcellularLocation>
        <location evidence="1">Membrane</location>
        <topology evidence="1">Multi-pass membrane protein</topology>
    </subcellularLocation>
</comment>
<dbReference type="GO" id="GO:0140359">
    <property type="term" value="F:ABC-type transporter activity"/>
    <property type="evidence" value="ECO:0007669"/>
    <property type="project" value="InterPro"/>
</dbReference>
<dbReference type="Pfam" id="PF12698">
    <property type="entry name" value="ABC2_membrane_3"/>
    <property type="match status" value="2"/>
</dbReference>
<dbReference type="InterPro" id="IPR023908">
    <property type="entry name" value="xxxLxxG_rpt"/>
</dbReference>
<keyword evidence="4 6" id="KW-0472">Membrane</keyword>
<evidence type="ECO:0000256" key="3">
    <source>
        <dbReference type="ARBA" id="ARBA00022989"/>
    </source>
</evidence>
<feature type="transmembrane region" description="Helical" evidence="6">
    <location>
        <begin position="634"/>
        <end position="658"/>
    </location>
</feature>
<dbReference type="InterPro" id="IPR013525">
    <property type="entry name" value="ABC2_TM"/>
</dbReference>
<evidence type="ECO:0000259" key="7">
    <source>
        <dbReference type="Pfam" id="PF12698"/>
    </source>
</evidence>
<dbReference type="EMBL" id="BMMZ01000010">
    <property type="protein sequence ID" value="GGL75232.1"/>
    <property type="molecule type" value="Genomic_DNA"/>
</dbReference>
<evidence type="ECO:0000256" key="5">
    <source>
        <dbReference type="SAM" id="Coils"/>
    </source>
</evidence>
<dbReference type="RefSeq" id="WP_188896834.1">
    <property type="nucleotide sequence ID" value="NZ_BMMZ01000010.1"/>
</dbReference>
<evidence type="ECO:0000256" key="4">
    <source>
        <dbReference type="ARBA" id="ARBA00023136"/>
    </source>
</evidence>
<feature type="coiled-coil region" evidence="5">
    <location>
        <begin position="320"/>
        <end position="347"/>
    </location>
</feature>
<keyword evidence="9" id="KW-1185">Reference proteome</keyword>
<dbReference type="PANTHER" id="PTHR43077">
    <property type="entry name" value="TRANSPORT PERMEASE YVFS-RELATED"/>
    <property type="match status" value="1"/>
</dbReference>
<evidence type="ECO:0000313" key="8">
    <source>
        <dbReference type="EMBL" id="GGL75232.1"/>
    </source>
</evidence>
<protein>
    <submittedName>
        <fullName evidence="8">Membrane protein</fullName>
    </submittedName>
</protein>
<dbReference type="NCBIfam" id="TIGR03057">
    <property type="entry name" value="xxxLxxG_by_4"/>
    <property type="match status" value="1"/>
</dbReference>
<proteinExistence type="predicted"/>
<feature type="transmembrane region" description="Helical" evidence="6">
    <location>
        <begin position="33"/>
        <end position="52"/>
    </location>
</feature>
<reference evidence="8" key="2">
    <citation type="submission" date="2020-09" db="EMBL/GenBank/DDBJ databases">
        <authorList>
            <person name="Sun Q."/>
            <person name="Zhou Y."/>
        </authorList>
    </citation>
    <scope>NUCLEOTIDE SEQUENCE</scope>
    <source>
        <strain evidence="8">CGMCC 4.7306</strain>
    </source>
</reference>
<comment type="caution">
    <text evidence="8">The sequence shown here is derived from an EMBL/GenBank/DDBJ whole genome shotgun (WGS) entry which is preliminary data.</text>
</comment>
<accession>A0A917SDV8</accession>
<gene>
    <name evidence="8" type="ORF">GCM10011575_36750</name>
</gene>
<dbReference type="Gene3D" id="3.40.1710.10">
    <property type="entry name" value="abc type-2 transporter like domain"/>
    <property type="match status" value="1"/>
</dbReference>
<feature type="domain" description="ABC-2 type transporter transmembrane" evidence="7">
    <location>
        <begin position="35"/>
        <end position="176"/>
    </location>
</feature>
<keyword evidence="2 6" id="KW-0812">Transmembrane</keyword>
<sequence length="724" mass="75263">MTSRIDSSPTRIGSPIGIAAAEFRRFRGTMPRIALVFVALVPLIYGAIYLAANWDPYGRLANLPVAVVNQDKPATAQGRTVNAGTDFVNKLLAQNEFDWHQVDERTAQRGLADGDYYLVVTVPSTFSTDLVSGQTPDPVRAHIQVRRNDANGFVIGSITNTAQSKIEEAVDQSAVQSYFEVVFDNLSTIKSGLDDAADGSKQLDDGLASAHTASGKIATGAANLASGATDLQTGAKSLSDGLGTAETGADDLSDGLQTMTTKSSDLATGADQVATGTQQLHDKVVPPLTALQKALPQMQKNGTEAGDALNDIADTATGSSASISNDLDHADAELAQLQKQHPELADDPAFQRLSNRVDSASDRAGTIADAAQSNAELISTITTDAQQAGDDLSDSLADSKKNINDLNNGAHDVASGAHALNTAIGSASTGADSLATGVTTAANGASDLYAGATTLSDGADSLKTGTHDLDSALGRLSTGASTLHDQLAAAAKKVPAITPDQQDSAAQVLSSPAKVDMHVDNPATYYGRGLAPMFFSIALWVFGISAFLIIRPVVGRTLAGRANPVARYLGSWLPAGLLATIGGYLAISTVWLFLGLDPVRPLALYGLTALGAVAFSAIAHLLRTALGTPGSALLLVWLILQLASAGGTYPPAVLPRFFSAIHPYMPMSYLIDAFRVTISGGETAHLVQDVIVLASIAVVALALGAWVLIRKQRLSMRDLHPPLA</sequence>
<dbReference type="SUPFAM" id="SSF58104">
    <property type="entry name" value="Methyl-accepting chemotaxis protein (MCP) signaling domain"/>
    <property type="match status" value="1"/>
</dbReference>
<dbReference type="AlphaFoldDB" id="A0A917SDV8"/>
<evidence type="ECO:0000256" key="6">
    <source>
        <dbReference type="SAM" id="Phobius"/>
    </source>
</evidence>
<dbReference type="NCBIfam" id="TIGR03061">
    <property type="entry name" value="pip_yhgE_Nterm"/>
    <property type="match status" value="1"/>
</dbReference>
<feature type="domain" description="ABC-2 type transporter transmembrane" evidence="7">
    <location>
        <begin position="446"/>
        <end position="706"/>
    </location>
</feature>
<dbReference type="InterPro" id="IPR051328">
    <property type="entry name" value="T7SS_ABC-Transporter"/>
</dbReference>
<name>A0A917SDV8_9ACTN</name>
<evidence type="ECO:0000256" key="2">
    <source>
        <dbReference type="ARBA" id="ARBA00022692"/>
    </source>
</evidence>
<feature type="transmembrane region" description="Helical" evidence="6">
    <location>
        <begin position="571"/>
        <end position="596"/>
    </location>
</feature>
<dbReference type="InterPro" id="IPR017501">
    <property type="entry name" value="Phage_infect_YhgE_C"/>
</dbReference>
<dbReference type="Gene3D" id="1.10.287.950">
    <property type="entry name" value="Methyl-accepting chemotaxis protein"/>
    <property type="match status" value="1"/>
</dbReference>
<organism evidence="8 9">
    <name type="scientific">Microlunatus endophyticus</name>
    <dbReference type="NCBI Taxonomy" id="1716077"/>
    <lineage>
        <taxon>Bacteria</taxon>
        <taxon>Bacillati</taxon>
        <taxon>Actinomycetota</taxon>
        <taxon>Actinomycetes</taxon>
        <taxon>Propionibacteriales</taxon>
        <taxon>Propionibacteriaceae</taxon>
        <taxon>Microlunatus</taxon>
    </lineage>
</organism>
<dbReference type="GO" id="GO:0016020">
    <property type="term" value="C:membrane"/>
    <property type="evidence" value="ECO:0007669"/>
    <property type="project" value="UniProtKB-SubCell"/>
</dbReference>
<keyword evidence="5" id="KW-0175">Coiled coil</keyword>
<reference evidence="8" key="1">
    <citation type="journal article" date="2014" name="Int. J. Syst. Evol. Microbiol.">
        <title>Complete genome sequence of Corynebacterium casei LMG S-19264T (=DSM 44701T), isolated from a smear-ripened cheese.</title>
        <authorList>
            <consortium name="US DOE Joint Genome Institute (JGI-PGF)"/>
            <person name="Walter F."/>
            <person name="Albersmeier A."/>
            <person name="Kalinowski J."/>
            <person name="Ruckert C."/>
        </authorList>
    </citation>
    <scope>NUCLEOTIDE SEQUENCE</scope>
    <source>
        <strain evidence="8">CGMCC 4.7306</strain>
    </source>
</reference>
<dbReference type="PANTHER" id="PTHR43077:SF5">
    <property type="entry name" value="PHAGE INFECTION PROTEIN"/>
    <property type="match status" value="1"/>
</dbReference>
<evidence type="ECO:0000256" key="1">
    <source>
        <dbReference type="ARBA" id="ARBA00004141"/>
    </source>
</evidence>